<name>A0AA86W586_9FABA</name>
<sequence length="293" mass="30765">MDLHKPLCLFLFLLTLLSSSQARKFNVGGSQGWVPNPSEGYNNWAGRNRFQINDTIVFKYQKGSDSVLEVKKEDYDKCNMTNPIKKFEDGDTEFKFDRSGPFYFISGTDGNCEKGQKLIVVVLSPRTPPQPLPPSSPPNLSPLPPSPKLSPSSPSVPPKPSLSPSLSPLPSPSLPPISSPSPSTKPNPPTVSPSIPPFPVVQPPLSSPTPANAPTSVTLPPIASPAYSPPAPSPPQSAPSSSPPQSAPSSSPPQSAPSNSTAPSSNNGGFSAAPSNALVYSVTILVGTALFRH</sequence>
<evidence type="ECO:0000256" key="10">
    <source>
        <dbReference type="SAM" id="MobiDB-lite"/>
    </source>
</evidence>
<evidence type="ECO:0000256" key="6">
    <source>
        <dbReference type="ARBA" id="ARBA00023157"/>
    </source>
</evidence>
<evidence type="ECO:0000256" key="2">
    <source>
        <dbReference type="ARBA" id="ARBA00022475"/>
    </source>
</evidence>
<evidence type="ECO:0000313" key="13">
    <source>
        <dbReference type="EMBL" id="CAJ1978553.1"/>
    </source>
</evidence>
<gene>
    <name evidence="13" type="ORF">AYBTSS11_LOCUS30748</name>
</gene>
<dbReference type="Pfam" id="PF02298">
    <property type="entry name" value="Cu_bind_like"/>
    <property type="match status" value="1"/>
</dbReference>
<keyword evidence="6" id="KW-1015">Disulfide bond</keyword>
<dbReference type="Gramene" id="rna-AYBTSS11_LOCUS30748">
    <property type="protein sequence ID" value="CAJ1978553.1"/>
    <property type="gene ID" value="gene-AYBTSS11_LOCUS30748"/>
</dbReference>
<reference evidence="13" key="1">
    <citation type="submission" date="2023-10" db="EMBL/GenBank/DDBJ databases">
        <authorList>
            <person name="Domelevo Entfellner J.-B."/>
        </authorList>
    </citation>
    <scope>NUCLEOTIDE SEQUENCE</scope>
</reference>
<dbReference type="AlphaFoldDB" id="A0AA86W586"/>
<dbReference type="GO" id="GO:0098552">
    <property type="term" value="C:side of membrane"/>
    <property type="evidence" value="ECO:0007669"/>
    <property type="project" value="UniProtKB-KW"/>
</dbReference>
<dbReference type="Gene3D" id="2.60.40.420">
    <property type="entry name" value="Cupredoxins - blue copper proteins"/>
    <property type="match status" value="1"/>
</dbReference>
<evidence type="ECO:0000256" key="1">
    <source>
        <dbReference type="ARBA" id="ARBA00004609"/>
    </source>
</evidence>
<evidence type="ECO:0000256" key="5">
    <source>
        <dbReference type="ARBA" id="ARBA00023136"/>
    </source>
</evidence>
<dbReference type="FunFam" id="2.60.40.420:FF:000010">
    <property type="entry name" value="Early nodulin-like protein 1"/>
    <property type="match status" value="1"/>
</dbReference>
<dbReference type="GO" id="GO:0005886">
    <property type="term" value="C:plasma membrane"/>
    <property type="evidence" value="ECO:0007669"/>
    <property type="project" value="UniProtKB-SubCell"/>
</dbReference>
<evidence type="ECO:0000256" key="8">
    <source>
        <dbReference type="ARBA" id="ARBA00023288"/>
    </source>
</evidence>
<keyword evidence="4 11" id="KW-0732">Signal</keyword>
<dbReference type="PANTHER" id="PTHR33021:SF514">
    <property type="entry name" value="PHYTOCYANIN DOMAIN-CONTAINING PROTEIN"/>
    <property type="match status" value="1"/>
</dbReference>
<dbReference type="SUPFAM" id="SSF49503">
    <property type="entry name" value="Cupredoxins"/>
    <property type="match status" value="1"/>
</dbReference>
<dbReference type="PROSITE" id="PS51485">
    <property type="entry name" value="PHYTOCYANIN"/>
    <property type="match status" value="1"/>
</dbReference>
<evidence type="ECO:0000256" key="4">
    <source>
        <dbReference type="ARBA" id="ARBA00022729"/>
    </source>
</evidence>
<evidence type="ECO:0000256" key="9">
    <source>
        <dbReference type="ARBA" id="ARBA00035011"/>
    </source>
</evidence>
<evidence type="ECO:0000256" key="7">
    <source>
        <dbReference type="ARBA" id="ARBA00023180"/>
    </source>
</evidence>
<dbReference type="EMBL" id="OY731408">
    <property type="protein sequence ID" value="CAJ1978553.1"/>
    <property type="molecule type" value="Genomic_DNA"/>
</dbReference>
<evidence type="ECO:0000313" key="14">
    <source>
        <dbReference type="Proteomes" id="UP001189624"/>
    </source>
</evidence>
<dbReference type="PANTHER" id="PTHR33021">
    <property type="entry name" value="BLUE COPPER PROTEIN"/>
    <property type="match status" value="1"/>
</dbReference>
<keyword evidence="14" id="KW-1185">Reference proteome</keyword>
<organism evidence="13 14">
    <name type="scientific">Sphenostylis stenocarpa</name>
    <dbReference type="NCBI Taxonomy" id="92480"/>
    <lineage>
        <taxon>Eukaryota</taxon>
        <taxon>Viridiplantae</taxon>
        <taxon>Streptophyta</taxon>
        <taxon>Embryophyta</taxon>
        <taxon>Tracheophyta</taxon>
        <taxon>Spermatophyta</taxon>
        <taxon>Magnoliopsida</taxon>
        <taxon>eudicotyledons</taxon>
        <taxon>Gunneridae</taxon>
        <taxon>Pentapetalae</taxon>
        <taxon>rosids</taxon>
        <taxon>fabids</taxon>
        <taxon>Fabales</taxon>
        <taxon>Fabaceae</taxon>
        <taxon>Papilionoideae</taxon>
        <taxon>50 kb inversion clade</taxon>
        <taxon>NPAAA clade</taxon>
        <taxon>indigoferoid/millettioid clade</taxon>
        <taxon>Phaseoleae</taxon>
        <taxon>Sphenostylis</taxon>
    </lineage>
</organism>
<keyword evidence="5" id="KW-0472">Membrane</keyword>
<evidence type="ECO:0000256" key="11">
    <source>
        <dbReference type="SAM" id="SignalP"/>
    </source>
</evidence>
<keyword evidence="8" id="KW-0449">Lipoprotein</keyword>
<keyword evidence="3" id="KW-0336">GPI-anchor</keyword>
<feature type="compositionally biased region" description="Polar residues" evidence="10">
    <location>
        <begin position="209"/>
        <end position="218"/>
    </location>
</feature>
<dbReference type="CDD" id="cd11019">
    <property type="entry name" value="OsENODL1_like"/>
    <property type="match status" value="1"/>
</dbReference>
<evidence type="ECO:0000256" key="3">
    <source>
        <dbReference type="ARBA" id="ARBA00022622"/>
    </source>
</evidence>
<evidence type="ECO:0000259" key="12">
    <source>
        <dbReference type="PROSITE" id="PS51485"/>
    </source>
</evidence>
<feature type="domain" description="Phytocyanin" evidence="12">
    <location>
        <begin position="23"/>
        <end position="124"/>
    </location>
</feature>
<dbReference type="InterPro" id="IPR039391">
    <property type="entry name" value="Phytocyanin-like"/>
</dbReference>
<protein>
    <recommendedName>
        <fullName evidence="12">Phytocyanin domain-containing protein</fullName>
    </recommendedName>
</protein>
<comment type="similarity">
    <text evidence="9">Belongs to the early nodulin-like (ENODL) family.</text>
</comment>
<dbReference type="InterPro" id="IPR008972">
    <property type="entry name" value="Cupredoxin"/>
</dbReference>
<feature type="region of interest" description="Disordered" evidence="10">
    <location>
        <begin position="125"/>
        <end position="273"/>
    </location>
</feature>
<feature type="compositionally biased region" description="Low complexity" evidence="10">
    <location>
        <begin position="256"/>
        <end position="265"/>
    </location>
</feature>
<feature type="compositionally biased region" description="Pro residues" evidence="10">
    <location>
        <begin position="227"/>
        <end position="255"/>
    </location>
</feature>
<dbReference type="Proteomes" id="UP001189624">
    <property type="component" value="Chromosome 11"/>
</dbReference>
<proteinExistence type="inferred from homology"/>
<dbReference type="GO" id="GO:0009055">
    <property type="term" value="F:electron transfer activity"/>
    <property type="evidence" value="ECO:0007669"/>
    <property type="project" value="InterPro"/>
</dbReference>
<keyword evidence="7" id="KW-0325">Glycoprotein</keyword>
<dbReference type="InterPro" id="IPR003245">
    <property type="entry name" value="Phytocyanin_dom"/>
</dbReference>
<accession>A0AA86W586</accession>
<comment type="subcellular location">
    <subcellularLocation>
        <location evidence="1">Cell membrane</location>
        <topology evidence="1">Lipid-anchor</topology>
        <topology evidence="1">GPI-anchor</topology>
    </subcellularLocation>
</comment>
<dbReference type="InterPro" id="IPR041846">
    <property type="entry name" value="ENL_dom"/>
</dbReference>
<feature type="compositionally biased region" description="Pro residues" evidence="10">
    <location>
        <begin position="126"/>
        <end position="207"/>
    </location>
</feature>
<keyword evidence="2" id="KW-1003">Cell membrane</keyword>
<feature type="signal peptide" evidence="11">
    <location>
        <begin position="1"/>
        <end position="22"/>
    </location>
</feature>
<feature type="chain" id="PRO_5041740681" description="Phytocyanin domain-containing protein" evidence="11">
    <location>
        <begin position="23"/>
        <end position="293"/>
    </location>
</feature>